<organism evidence="1 2">
    <name type="scientific">Priestia megaterium</name>
    <name type="common">Bacillus megaterium</name>
    <dbReference type="NCBI Taxonomy" id="1404"/>
    <lineage>
        <taxon>Bacteria</taxon>
        <taxon>Bacillati</taxon>
        <taxon>Bacillota</taxon>
        <taxon>Bacilli</taxon>
        <taxon>Bacillales</taxon>
        <taxon>Bacillaceae</taxon>
        <taxon>Priestia</taxon>
    </lineage>
</organism>
<gene>
    <name evidence="1" type="ORF">FDZ14_32125</name>
</gene>
<dbReference type="Proteomes" id="UP000501076">
    <property type="component" value="Plasmid pFDU301A"/>
</dbReference>
<reference evidence="1 2" key="1">
    <citation type="submission" date="2019-10" db="EMBL/GenBank/DDBJ databases">
        <title>Complete genome sequences for adaption low water activity.</title>
        <authorList>
            <person name="Zhao L."/>
            <person name="Zhong J."/>
        </authorList>
    </citation>
    <scope>NUCLEOTIDE SEQUENCE [LARGE SCALE GENOMIC DNA]</scope>
    <source>
        <strain evidence="1 2">FDU301</strain>
        <plasmid evidence="2">pfdu301a</plasmid>
    </source>
</reference>
<name>A0A6M6E6I1_PRIMG</name>
<proteinExistence type="predicted"/>
<evidence type="ECO:0000313" key="1">
    <source>
        <dbReference type="EMBL" id="QJX80739.1"/>
    </source>
</evidence>
<dbReference type="EMBL" id="CP045273">
    <property type="protein sequence ID" value="QJX80739.1"/>
    <property type="molecule type" value="Genomic_DNA"/>
</dbReference>
<geneLocation type="plasmid" evidence="2">
    <name>pfdu301a</name>
</geneLocation>
<dbReference type="RefSeq" id="WP_171778736.1">
    <property type="nucleotide sequence ID" value="NZ_CP045273.1"/>
</dbReference>
<protein>
    <submittedName>
        <fullName evidence="1">Uncharacterized protein</fullName>
    </submittedName>
</protein>
<keyword evidence="1" id="KW-0614">Plasmid</keyword>
<dbReference type="AlphaFoldDB" id="A0A6M6E6I1"/>
<accession>A0A6M6E6I1</accession>
<sequence>MSKNRIFLISLGWLIALALLLTGIIYSADKEETETNKWLEQVKSEVSKGTVHTYKVKHVLSVKNPLTDELDSISTIFFYGKVDKTKIKVVEAFVETNDKKVKTVKIITEVNNSKDISNIDEVSGTLIKDKSKKEELIVNAKIQQK</sequence>
<evidence type="ECO:0000313" key="2">
    <source>
        <dbReference type="Proteomes" id="UP000501076"/>
    </source>
</evidence>